<organism evidence="1">
    <name type="scientific">Lepeophtheirus salmonis</name>
    <name type="common">Salmon louse</name>
    <name type="synonym">Caligus salmonis</name>
    <dbReference type="NCBI Taxonomy" id="72036"/>
    <lineage>
        <taxon>Eukaryota</taxon>
        <taxon>Metazoa</taxon>
        <taxon>Ecdysozoa</taxon>
        <taxon>Arthropoda</taxon>
        <taxon>Crustacea</taxon>
        <taxon>Multicrustacea</taxon>
        <taxon>Hexanauplia</taxon>
        <taxon>Copepoda</taxon>
        <taxon>Siphonostomatoida</taxon>
        <taxon>Caligidae</taxon>
        <taxon>Lepeophtheirus</taxon>
    </lineage>
</organism>
<dbReference type="EMBL" id="HACA01011807">
    <property type="protein sequence ID" value="CDW29168.1"/>
    <property type="molecule type" value="Transcribed_RNA"/>
</dbReference>
<name>A0A0K2TT13_LEPSM</name>
<protein>
    <submittedName>
        <fullName evidence="1">Uncharacterized protein</fullName>
    </submittedName>
</protein>
<sequence>EGSPLRHVDECSYPRNTCVSCAVIPLRAVRWIPHSLGT</sequence>
<feature type="non-terminal residue" evidence="1">
    <location>
        <position position="1"/>
    </location>
</feature>
<accession>A0A0K2TT13</accession>
<dbReference type="AlphaFoldDB" id="A0A0K2TT13"/>
<reference evidence="1" key="1">
    <citation type="submission" date="2014-05" db="EMBL/GenBank/DDBJ databases">
        <authorList>
            <person name="Chronopoulou M."/>
        </authorList>
    </citation>
    <scope>NUCLEOTIDE SEQUENCE</scope>
    <source>
        <tissue evidence="1">Whole organism</tissue>
    </source>
</reference>
<evidence type="ECO:0000313" key="1">
    <source>
        <dbReference type="EMBL" id="CDW29168.1"/>
    </source>
</evidence>
<proteinExistence type="predicted"/>